<protein>
    <submittedName>
        <fullName evidence="2">Uncharacterized protein</fullName>
    </submittedName>
</protein>
<reference evidence="2" key="1">
    <citation type="journal article" date="2003" name="Science">
        <title>In-depth view of structure, activity, and evolution of rice chromosome 10.</title>
        <authorList>
            <consortium name="Rice Chromosome 10 Sequencing Consortium"/>
        </authorList>
    </citation>
    <scope>NUCLEOTIDE SEQUENCE [LARGE SCALE GENOMIC DNA]</scope>
</reference>
<organism evidence="2">
    <name type="scientific">Oryza sativa subsp. japonica</name>
    <name type="common">Rice</name>
    <dbReference type="NCBI Taxonomy" id="39947"/>
    <lineage>
        <taxon>Eukaryota</taxon>
        <taxon>Viridiplantae</taxon>
        <taxon>Streptophyta</taxon>
        <taxon>Embryophyta</taxon>
        <taxon>Tracheophyta</taxon>
        <taxon>Spermatophyta</taxon>
        <taxon>Magnoliopsida</taxon>
        <taxon>Liliopsida</taxon>
        <taxon>Poales</taxon>
        <taxon>Poaceae</taxon>
        <taxon>BOP clade</taxon>
        <taxon>Oryzoideae</taxon>
        <taxon>Oryzeae</taxon>
        <taxon>Oryzinae</taxon>
        <taxon>Oryza</taxon>
        <taxon>Oryza sativa</taxon>
    </lineage>
</organism>
<name>Q339S9_ORYSJ</name>
<evidence type="ECO:0000256" key="1">
    <source>
        <dbReference type="SAM" id="MobiDB-lite"/>
    </source>
</evidence>
<accession>Q339S9</accession>
<gene>
    <name evidence="2" type="ordered locus">LOC_Os10g18750</name>
</gene>
<dbReference type="EMBL" id="DP000086">
    <property type="protein sequence ID" value="ABB47198.1"/>
    <property type="molecule type" value="Genomic_DNA"/>
</dbReference>
<reference evidence="2" key="3">
    <citation type="submission" date="2006-07" db="EMBL/GenBank/DDBJ databases">
        <authorList>
            <person name="Buell R."/>
        </authorList>
    </citation>
    <scope>NUCLEOTIDE SEQUENCE</scope>
</reference>
<evidence type="ECO:0000313" key="2">
    <source>
        <dbReference type="EMBL" id="ABB47198.1"/>
    </source>
</evidence>
<dbReference type="AlphaFoldDB" id="Q339S9"/>
<feature type="region of interest" description="Disordered" evidence="1">
    <location>
        <begin position="49"/>
        <end position="110"/>
    </location>
</feature>
<reference evidence="2" key="2">
    <citation type="submission" date="2003-05" db="EMBL/GenBank/DDBJ databases">
        <authorList>
            <person name="Buell C.R."/>
            <person name="Wing R.A."/>
            <person name="McCombie W.R."/>
            <person name="Messing J."/>
            <person name="Yuan Q."/>
            <person name="Ouyang S."/>
        </authorList>
    </citation>
    <scope>NUCLEOTIDE SEQUENCE</scope>
</reference>
<sequence length="110" mass="12212">MTKHKKAYHIFIIGPFAQVNNLVPYRRTPGILTGQKRRWLPVRPACVERSERPARGDSMPRESICGDGPGVGLVRTEENPNKPHVILPIPLSSSDAVPNCSIEPSSPKEY</sequence>
<feature type="compositionally biased region" description="Basic and acidic residues" evidence="1">
    <location>
        <begin position="49"/>
        <end position="60"/>
    </location>
</feature>
<proteinExistence type="predicted"/>